<comment type="caution">
    <text evidence="1">The sequence shown here is derived from an EMBL/GenBank/DDBJ whole genome shotgun (WGS) entry which is preliminary data.</text>
</comment>
<evidence type="ECO:0000313" key="1">
    <source>
        <dbReference type="EMBL" id="KAK7038789.1"/>
    </source>
</evidence>
<dbReference type="AlphaFoldDB" id="A0AAW0CG52"/>
<reference evidence="1 2" key="1">
    <citation type="submission" date="2024-01" db="EMBL/GenBank/DDBJ databases">
        <title>A draft genome for a cacao thread blight-causing isolate of Paramarasmius palmivorus.</title>
        <authorList>
            <person name="Baruah I.K."/>
            <person name="Bukari Y."/>
            <person name="Amoako-Attah I."/>
            <person name="Meinhardt L.W."/>
            <person name="Bailey B.A."/>
            <person name="Cohen S.P."/>
        </authorList>
    </citation>
    <scope>NUCLEOTIDE SEQUENCE [LARGE SCALE GENOMIC DNA]</scope>
    <source>
        <strain evidence="1 2">GH-12</strain>
    </source>
</reference>
<proteinExistence type="predicted"/>
<gene>
    <name evidence="1" type="ORF">VNI00_010676</name>
</gene>
<name>A0AAW0CG52_9AGAR</name>
<accession>A0AAW0CG52</accession>
<evidence type="ECO:0000313" key="2">
    <source>
        <dbReference type="Proteomes" id="UP001383192"/>
    </source>
</evidence>
<protein>
    <submittedName>
        <fullName evidence="1">Uncharacterized protein</fullName>
    </submittedName>
</protein>
<sequence>MDDKVFLRPTPTKRTSKHRFASKRLANLLNDKFIDKTTVSHSGKFRARCLGCSKTVEIDPSQAYTFARWKRHRNKCMEIRKAFEVIASGEEWVPPRFENVLDEEAELDTLADEPEPGPSTAKGALFIDGLSMFSRSFPTWRDGRAV</sequence>
<organism evidence="1 2">
    <name type="scientific">Paramarasmius palmivorus</name>
    <dbReference type="NCBI Taxonomy" id="297713"/>
    <lineage>
        <taxon>Eukaryota</taxon>
        <taxon>Fungi</taxon>
        <taxon>Dikarya</taxon>
        <taxon>Basidiomycota</taxon>
        <taxon>Agaricomycotina</taxon>
        <taxon>Agaricomycetes</taxon>
        <taxon>Agaricomycetidae</taxon>
        <taxon>Agaricales</taxon>
        <taxon>Marasmiineae</taxon>
        <taxon>Marasmiaceae</taxon>
        <taxon>Paramarasmius</taxon>
    </lineage>
</organism>
<keyword evidence="2" id="KW-1185">Reference proteome</keyword>
<dbReference type="Proteomes" id="UP001383192">
    <property type="component" value="Unassembled WGS sequence"/>
</dbReference>
<dbReference type="EMBL" id="JAYKXP010000043">
    <property type="protein sequence ID" value="KAK7038789.1"/>
    <property type="molecule type" value="Genomic_DNA"/>
</dbReference>